<proteinExistence type="inferred from homology"/>
<evidence type="ECO:0000313" key="4">
    <source>
        <dbReference type="Proteomes" id="UP000255414"/>
    </source>
</evidence>
<dbReference type="InterPro" id="IPR037856">
    <property type="entry name" value="Sdc1/DPY30"/>
</dbReference>
<dbReference type="EMBL" id="LR812940">
    <property type="protein sequence ID" value="CAC9449718.1"/>
    <property type="molecule type" value="Genomic_DNA"/>
</dbReference>
<comment type="similarity">
    <text evidence="1">Belongs to the dpy-30 family.</text>
</comment>
<feature type="region of interest" description="Disordered" evidence="2">
    <location>
        <begin position="1"/>
        <end position="30"/>
    </location>
</feature>
<dbReference type="OMA" id="AMPMADA"/>
<evidence type="ECO:0000256" key="2">
    <source>
        <dbReference type="SAM" id="MobiDB-lite"/>
    </source>
</evidence>
<dbReference type="Gene3D" id="1.20.890.10">
    <property type="entry name" value="cAMP-dependent protein kinase regulatory subunit, dimerization-anchoring domain"/>
    <property type="match status" value="1"/>
</dbReference>
<feature type="compositionally biased region" description="Low complexity" evidence="2">
    <location>
        <begin position="1"/>
        <end position="12"/>
    </location>
</feature>
<organism evidence="3 4">
    <name type="scientific">Leishmania infantum</name>
    <dbReference type="NCBI Taxonomy" id="5671"/>
    <lineage>
        <taxon>Eukaryota</taxon>
        <taxon>Discoba</taxon>
        <taxon>Euglenozoa</taxon>
        <taxon>Kinetoplastea</taxon>
        <taxon>Metakinetoplastina</taxon>
        <taxon>Trypanosomatida</taxon>
        <taxon>Trypanosomatidae</taxon>
        <taxon>Leishmaniinae</taxon>
        <taxon>Leishmania</taxon>
    </lineage>
</organism>
<dbReference type="PANTHER" id="PTHR23356:SF16">
    <property type="entry name" value="DPY30 DOMAIN CONTAINING 2"/>
    <property type="match status" value="1"/>
</dbReference>
<dbReference type="InterPro" id="IPR007858">
    <property type="entry name" value="Dpy-30_motif"/>
</dbReference>
<dbReference type="Proteomes" id="UP000255414">
    <property type="component" value="Chromosome 7"/>
</dbReference>
<dbReference type="GO" id="GO:0048188">
    <property type="term" value="C:Set1C/COMPASS complex"/>
    <property type="evidence" value="ECO:0007669"/>
    <property type="project" value="InterPro"/>
</dbReference>
<reference evidence="3" key="1">
    <citation type="submission" date="2020-06" db="EMBL/GenBank/DDBJ databases">
        <authorList>
            <person name="Gonzalez-de la Fuente S."/>
            <person name="Peiro-Pastor R."/>
            <person name="Rastrojo A."/>
            <person name="Moreno J."/>
            <person name="Carrasco-Ramiro F."/>
            <person name="Requena JM."/>
            <person name="Aguado B."/>
        </authorList>
    </citation>
    <scope>NUCLEOTIDE SEQUENCE</scope>
</reference>
<dbReference type="SMR" id="A0A6L0WIL6"/>
<sequence>MSSPTATPAATPIANAGEERPPLAAPVPTEDGLLPAAAATNAVANDNDLTTLSTQVYLERTVLGVLALALEDVCRVRPPNPVDYLGSYLLRRSTANNTVEVSYEDTVPKAVPTTDE</sequence>
<evidence type="ECO:0000256" key="1">
    <source>
        <dbReference type="ARBA" id="ARBA00010849"/>
    </source>
</evidence>
<dbReference type="AlphaFoldDB" id="A0A6L0WIL6"/>
<gene>
    <name evidence="3" type="ORF">LINF_070017100</name>
</gene>
<dbReference type="Pfam" id="PF05186">
    <property type="entry name" value="Dpy-30"/>
    <property type="match status" value="1"/>
</dbReference>
<protein>
    <submittedName>
        <fullName evidence="3">Dpy-30_motif_containing_protein_-_putative</fullName>
    </submittedName>
</protein>
<dbReference type="PANTHER" id="PTHR23356">
    <property type="entry name" value="DPY30-RELATED"/>
    <property type="match status" value="1"/>
</dbReference>
<name>A0A6L0WIL6_LEIIN</name>
<accession>A0A6L0WIL6</accession>
<evidence type="ECO:0000313" key="3">
    <source>
        <dbReference type="EMBL" id="CAC9449718.1"/>
    </source>
</evidence>